<dbReference type="Gene3D" id="3.30.365.10">
    <property type="entry name" value="Aldehyde oxidase/xanthine dehydrogenase, molybdopterin binding domain"/>
    <property type="match status" value="2"/>
</dbReference>
<evidence type="ECO:0000259" key="1">
    <source>
        <dbReference type="Pfam" id="PF02738"/>
    </source>
</evidence>
<dbReference type="SUPFAM" id="SSF56003">
    <property type="entry name" value="Molybdenum cofactor-binding domain"/>
    <property type="match status" value="1"/>
</dbReference>
<feature type="domain" description="Aldehyde oxidase/xanthine dehydrogenase first molybdopterin binding" evidence="1">
    <location>
        <begin position="4"/>
        <end position="131"/>
    </location>
</feature>
<protein>
    <recommendedName>
        <fullName evidence="1">Aldehyde oxidase/xanthine dehydrogenase first molybdopterin binding domain-containing protein</fullName>
    </recommendedName>
</protein>
<gene>
    <name evidence="2" type="ORF">S01H4_04231</name>
</gene>
<dbReference type="InterPro" id="IPR037165">
    <property type="entry name" value="AldOxase/xan_DH_Mopterin-bd_sf"/>
</dbReference>
<sequence>GEKDSNIVNEFGCLTGDIEKGFAESEVIVEDRFEIPFIDHAYLEPEAGISWLDDYGTINIRVCSQVIEHFRDVAEVLNLPHNKVRYIGTMIGGGFGGKEDITVESFIALLTLKTKKPVRLVYTREESLLAKFSYCFITGNITSG</sequence>
<dbReference type="AlphaFoldDB" id="X1ARS5"/>
<comment type="caution">
    <text evidence="2">The sequence shown here is derived from an EMBL/GenBank/DDBJ whole genome shotgun (WGS) entry which is preliminary data.</text>
</comment>
<reference evidence="2" key="1">
    <citation type="journal article" date="2014" name="Front. Microbiol.">
        <title>High frequency of phylogenetically diverse reductive dehalogenase-homologous genes in deep subseafloor sedimentary metagenomes.</title>
        <authorList>
            <person name="Kawai M."/>
            <person name="Futagami T."/>
            <person name="Toyoda A."/>
            <person name="Takaki Y."/>
            <person name="Nishi S."/>
            <person name="Hori S."/>
            <person name="Arai W."/>
            <person name="Tsubouchi T."/>
            <person name="Morono Y."/>
            <person name="Uchiyama I."/>
            <person name="Ito T."/>
            <person name="Fujiyama A."/>
            <person name="Inagaki F."/>
            <person name="Takami H."/>
        </authorList>
    </citation>
    <scope>NUCLEOTIDE SEQUENCE</scope>
    <source>
        <strain evidence="2">Expedition CK06-06</strain>
    </source>
</reference>
<dbReference type="GO" id="GO:0016491">
    <property type="term" value="F:oxidoreductase activity"/>
    <property type="evidence" value="ECO:0007669"/>
    <property type="project" value="InterPro"/>
</dbReference>
<proteinExistence type="predicted"/>
<evidence type="ECO:0000313" key="2">
    <source>
        <dbReference type="EMBL" id="GAG62566.1"/>
    </source>
</evidence>
<dbReference type="PANTHER" id="PTHR11908">
    <property type="entry name" value="XANTHINE DEHYDROGENASE"/>
    <property type="match status" value="1"/>
</dbReference>
<dbReference type="Pfam" id="PF02738">
    <property type="entry name" value="MoCoBD_1"/>
    <property type="match status" value="1"/>
</dbReference>
<dbReference type="InterPro" id="IPR008274">
    <property type="entry name" value="AldOxase/xan_DH_MoCoBD1"/>
</dbReference>
<dbReference type="EMBL" id="BART01001115">
    <property type="protein sequence ID" value="GAG62566.1"/>
    <property type="molecule type" value="Genomic_DNA"/>
</dbReference>
<dbReference type="PANTHER" id="PTHR11908:SF157">
    <property type="entry name" value="XANTHINE DEHYDROGENASE SUBUNIT D-RELATED"/>
    <property type="match status" value="1"/>
</dbReference>
<name>X1ARS5_9ZZZZ</name>
<accession>X1ARS5</accession>
<dbReference type="GO" id="GO:0005506">
    <property type="term" value="F:iron ion binding"/>
    <property type="evidence" value="ECO:0007669"/>
    <property type="project" value="InterPro"/>
</dbReference>
<feature type="non-terminal residue" evidence="2">
    <location>
        <position position="1"/>
    </location>
</feature>
<dbReference type="InterPro" id="IPR016208">
    <property type="entry name" value="Ald_Oxase/xanthine_DH-like"/>
</dbReference>
<organism evidence="2">
    <name type="scientific">marine sediment metagenome</name>
    <dbReference type="NCBI Taxonomy" id="412755"/>
    <lineage>
        <taxon>unclassified sequences</taxon>
        <taxon>metagenomes</taxon>
        <taxon>ecological metagenomes</taxon>
    </lineage>
</organism>